<keyword evidence="2" id="KW-1185">Reference proteome</keyword>
<accession>A0A0B5AS78</accession>
<organism evidence="1 2">
    <name type="scientific">Jeotgalibacillus malaysiensis</name>
    <dbReference type="NCBI Taxonomy" id="1508404"/>
    <lineage>
        <taxon>Bacteria</taxon>
        <taxon>Bacillati</taxon>
        <taxon>Bacillota</taxon>
        <taxon>Bacilli</taxon>
        <taxon>Bacillales</taxon>
        <taxon>Caryophanaceae</taxon>
        <taxon>Jeotgalibacillus</taxon>
    </lineage>
</organism>
<dbReference type="EMBL" id="CP009417">
    <property type="protein sequence ID" value="AJD93105.1"/>
    <property type="molecule type" value="Genomic_DNA"/>
</dbReference>
<dbReference type="Proteomes" id="UP000031449">
    <property type="component" value="Plasmid unnamed"/>
</dbReference>
<reference evidence="1 2" key="1">
    <citation type="submission" date="2014-08" db="EMBL/GenBank/DDBJ databases">
        <title>Complete genome of a marine bacteria Jeotgalibacillus malaysiensis.</title>
        <authorList>
            <person name="Yaakop A.S."/>
            <person name="Chan K.-G."/>
            <person name="Goh K.M."/>
        </authorList>
    </citation>
    <scope>NUCLEOTIDE SEQUENCE [LARGE SCALE GENOMIC DNA]</scope>
    <source>
        <strain evidence="1 2">D5</strain>
        <plasmid evidence="2">Plasmid</plasmid>
    </source>
</reference>
<dbReference type="AlphaFoldDB" id="A0A0B5AS78"/>
<protein>
    <submittedName>
        <fullName evidence="1">Uncharacterized protein</fullName>
    </submittedName>
</protein>
<gene>
    <name evidence="1" type="ORF">JMA_37870</name>
</gene>
<dbReference type="HOGENOM" id="CLU_2666203_0_0_9"/>
<evidence type="ECO:0000313" key="1">
    <source>
        <dbReference type="EMBL" id="AJD93105.1"/>
    </source>
</evidence>
<dbReference type="BioCyc" id="JESP1508404:G14D9-13071-MONOMER"/>
<keyword evidence="1" id="KW-0614">Plasmid</keyword>
<name>A0A0B5AS78_9BACL</name>
<proteinExistence type="predicted"/>
<geneLocation type="plasmid" evidence="2"/>
<evidence type="ECO:0000313" key="2">
    <source>
        <dbReference type="Proteomes" id="UP000031449"/>
    </source>
</evidence>
<dbReference type="KEGG" id="jeo:JMA_37870"/>
<sequence>MKNTAELTHEKMTDEALLSPGSKVVKSSGKPFKSGLKVNTIESITKHSVFPDKVAYRFQEDDSIVEAWRCVEFSE</sequence>